<dbReference type="STRING" id="1476583.DEIPH_ctg011orf0054"/>
<dbReference type="RefSeq" id="WP_051517113.1">
    <property type="nucleotide sequence ID" value="NZ_JHAC01000011.1"/>
</dbReference>
<feature type="compositionally biased region" description="Basic and acidic residues" evidence="1">
    <location>
        <begin position="128"/>
        <end position="145"/>
    </location>
</feature>
<feature type="region of interest" description="Disordered" evidence="1">
    <location>
        <begin position="102"/>
        <end position="190"/>
    </location>
</feature>
<accession>A0A016QSY3</accession>
<name>A0A016QSY3_9DEIO</name>
<proteinExistence type="predicted"/>
<comment type="caution">
    <text evidence="2">The sequence shown here is derived from an EMBL/GenBank/DDBJ whole genome shotgun (WGS) entry which is preliminary data.</text>
</comment>
<evidence type="ECO:0000256" key="1">
    <source>
        <dbReference type="SAM" id="MobiDB-lite"/>
    </source>
</evidence>
<dbReference type="Proteomes" id="UP000020492">
    <property type="component" value="Unassembled WGS sequence"/>
</dbReference>
<dbReference type="PATRIC" id="fig|1476583.3.peg.681"/>
<sequence length="296" mass="32495">MTSQHDTQERGAGFRNRRTAPFTMLANAMLRDPALSLKAKGLLGVMLSFPDDWRYYMRQLETLSSDGREAHQNAMKELIAAGYISRKAAQDENGRLSGWAYEVTDERENRQTGKPSDGKPVTTNTDSTKTDRTKKKDGAEPRRAEQPTPIPAESDTSLPPVGNPGQARQKAGITHPPTALEKVPGGDAAARPEDVPLPAPLTALQGFAEAWADWLAYRRKRRLSCLPETLGRQLKMLAAQPDPLAVMEQSITNGWAGLFPLKGAAATRPQTQTQANERFAARMEDTRQAVTGVFDD</sequence>
<dbReference type="AlphaFoldDB" id="A0A016QSY3"/>
<reference evidence="2 3" key="1">
    <citation type="submission" date="2014-03" db="EMBL/GenBank/DDBJ databases">
        <title>Draft genome sequence of Deinococcus phoenicis 1P10ME.</title>
        <authorList>
            <person name="Stepanov V.G."/>
            <person name="Vaishampayan P."/>
            <person name="Venkateswaran K."/>
            <person name="Fox G.E."/>
        </authorList>
    </citation>
    <scope>NUCLEOTIDE SEQUENCE [LARGE SCALE GENOMIC DNA]</scope>
    <source>
        <strain evidence="2 3">1P10ME</strain>
    </source>
</reference>
<organism evidence="2 3">
    <name type="scientific">Deinococcus phoenicis</name>
    <dbReference type="NCBI Taxonomy" id="1476583"/>
    <lineage>
        <taxon>Bacteria</taxon>
        <taxon>Thermotogati</taxon>
        <taxon>Deinococcota</taxon>
        <taxon>Deinococci</taxon>
        <taxon>Deinococcales</taxon>
        <taxon>Deinococcaceae</taxon>
        <taxon>Deinococcus</taxon>
    </lineage>
</organism>
<evidence type="ECO:0008006" key="4">
    <source>
        <dbReference type="Google" id="ProtNLM"/>
    </source>
</evidence>
<dbReference type="eggNOG" id="COG3935">
    <property type="taxonomic scope" value="Bacteria"/>
</dbReference>
<evidence type="ECO:0000313" key="3">
    <source>
        <dbReference type="Proteomes" id="UP000020492"/>
    </source>
</evidence>
<keyword evidence="3" id="KW-1185">Reference proteome</keyword>
<dbReference type="EMBL" id="JHAC01000011">
    <property type="protein sequence ID" value="EYB69086.1"/>
    <property type="molecule type" value="Genomic_DNA"/>
</dbReference>
<protein>
    <recommendedName>
        <fullName evidence="4">Phage replication protein</fullName>
    </recommendedName>
</protein>
<dbReference type="OrthoDB" id="9803733at2"/>
<evidence type="ECO:0000313" key="2">
    <source>
        <dbReference type="EMBL" id="EYB69086.1"/>
    </source>
</evidence>
<gene>
    <name evidence="2" type="ORF">DEIPH_ctg011orf0054</name>
</gene>